<dbReference type="Proteomes" id="UP000000321">
    <property type="component" value="Unassembled WGS sequence"/>
</dbReference>
<gene>
    <name evidence="4" type="ORF">SI859A1_02613</name>
</gene>
<dbReference type="BioCyc" id="AURANTIMONAS:SI859A1_02613-MONOMER"/>
<comment type="cofactor">
    <cofactor evidence="2">
        <name>Mn(2+)</name>
        <dbReference type="ChEBI" id="CHEBI:29035"/>
    </cofactor>
    <text evidence="2">The Mn(2+) ion enhances activity.</text>
</comment>
<evidence type="ECO:0000259" key="3">
    <source>
        <dbReference type="Pfam" id="PF07687"/>
    </source>
</evidence>
<dbReference type="PIRSF" id="PIRSF005962">
    <property type="entry name" value="Pept_M20D_amidohydro"/>
    <property type="match status" value="1"/>
</dbReference>
<dbReference type="HOGENOM" id="CLU_023257_1_0_5"/>
<feature type="binding site" evidence="2">
    <location>
        <position position="105"/>
    </location>
    <ligand>
        <name>Mn(2+)</name>
        <dbReference type="ChEBI" id="CHEBI:29035"/>
        <label>2</label>
    </ligand>
</feature>
<dbReference type="GO" id="GO:0046872">
    <property type="term" value="F:metal ion binding"/>
    <property type="evidence" value="ECO:0007669"/>
    <property type="project" value="UniProtKB-KW"/>
</dbReference>
<feature type="binding site" evidence="2">
    <location>
        <position position="107"/>
    </location>
    <ligand>
        <name>Mn(2+)</name>
        <dbReference type="ChEBI" id="CHEBI:29035"/>
        <label>2</label>
    </ligand>
</feature>
<dbReference type="NCBIfam" id="TIGR01891">
    <property type="entry name" value="amidohydrolases"/>
    <property type="match status" value="1"/>
</dbReference>
<dbReference type="Gene3D" id="3.40.630.10">
    <property type="entry name" value="Zn peptidases"/>
    <property type="match status" value="1"/>
</dbReference>
<dbReference type="InterPro" id="IPR017439">
    <property type="entry name" value="Amidohydrolase"/>
</dbReference>
<dbReference type="PANTHER" id="PTHR11014:SF169">
    <property type="entry name" value="CLAN MH, FAMILY M20, PEPTIDASE T-LIKE METALLOPEPTIDASE"/>
    <property type="match status" value="1"/>
</dbReference>
<evidence type="ECO:0000256" key="2">
    <source>
        <dbReference type="PIRSR" id="PIRSR005962-1"/>
    </source>
</evidence>
<protein>
    <submittedName>
        <fullName evidence="4">Peptidase, M20 family, amidohydrolase family protein</fullName>
    </submittedName>
</protein>
<keyword evidence="1 4" id="KW-0378">Hydrolase</keyword>
<dbReference type="InterPro" id="IPR036264">
    <property type="entry name" value="Bact_exopeptidase_dim_dom"/>
</dbReference>
<name>Q1YLD4_AURMS</name>
<feature type="binding site" evidence="2">
    <location>
        <position position="361"/>
    </location>
    <ligand>
        <name>Mn(2+)</name>
        <dbReference type="ChEBI" id="CHEBI:29035"/>
        <label>2</label>
    </ligand>
</feature>
<dbReference type="PANTHER" id="PTHR11014">
    <property type="entry name" value="PEPTIDASE M20 FAMILY MEMBER"/>
    <property type="match status" value="1"/>
</dbReference>
<keyword evidence="2" id="KW-0464">Manganese</keyword>
<reference evidence="4 5" key="1">
    <citation type="journal article" date="2008" name="Appl. Environ. Microbiol.">
        <title>Genomic insights into Mn(II) oxidation by the marine alphaproteobacterium Aurantimonas sp. strain SI85-9A1.</title>
        <authorList>
            <person name="Dick G.J."/>
            <person name="Podell S."/>
            <person name="Johnson H.A."/>
            <person name="Rivera-Espinoza Y."/>
            <person name="Bernier-Latmani R."/>
            <person name="McCarthy J.K."/>
            <person name="Torpey J.W."/>
            <person name="Clement B.G."/>
            <person name="Gaasterland T."/>
            <person name="Tebo B.M."/>
        </authorList>
    </citation>
    <scope>NUCLEOTIDE SEQUENCE [LARGE SCALE GENOMIC DNA]</scope>
    <source>
        <strain evidence="4 5">SI85-9A1</strain>
    </source>
</reference>
<keyword evidence="2" id="KW-0479">Metal-binding</keyword>
<dbReference type="OrthoDB" id="9777385at2"/>
<dbReference type="Gene3D" id="3.30.70.360">
    <property type="match status" value="1"/>
</dbReference>
<feature type="binding site" evidence="2">
    <location>
        <position position="166"/>
    </location>
    <ligand>
        <name>Mn(2+)</name>
        <dbReference type="ChEBI" id="CHEBI:29035"/>
        <label>2</label>
    </ligand>
</feature>
<dbReference type="SUPFAM" id="SSF55031">
    <property type="entry name" value="Bacterial exopeptidase dimerisation domain"/>
    <property type="match status" value="1"/>
</dbReference>
<accession>Q1YLD4</accession>
<organism evidence="4 5">
    <name type="scientific">Aurantimonas manganoxydans (strain ATCC BAA-1229 / DSM 21871 / SI85-9A1)</name>
    <dbReference type="NCBI Taxonomy" id="287752"/>
    <lineage>
        <taxon>Bacteria</taxon>
        <taxon>Pseudomonadati</taxon>
        <taxon>Pseudomonadota</taxon>
        <taxon>Alphaproteobacteria</taxon>
        <taxon>Hyphomicrobiales</taxon>
        <taxon>Aurantimonadaceae</taxon>
        <taxon>Aurantimonas</taxon>
    </lineage>
</organism>
<dbReference type="InterPro" id="IPR002933">
    <property type="entry name" value="Peptidase_M20"/>
</dbReference>
<dbReference type="Pfam" id="PF07687">
    <property type="entry name" value="M20_dimer"/>
    <property type="match status" value="1"/>
</dbReference>
<keyword evidence="5" id="KW-1185">Reference proteome</keyword>
<dbReference type="GO" id="GO:0016787">
    <property type="term" value="F:hydrolase activity"/>
    <property type="evidence" value="ECO:0007669"/>
    <property type="project" value="UniProtKB-KW"/>
</dbReference>
<sequence length="388" mass="40646">MEKVAERLLSAADLGVLRDLRHALHREPEVSGEEAETARRVAAFLGETGPDRLVTSLGGHGVAAVYDSGEPGPTLMVRAELDALPIEQKSDRAWRSTRPGTSHLCGHDGHMATLAGVALALGRERPGQGRAVLLFQPAEEDGSGAAAVLADPAFDAIAPDIAIALHNMPGIARGRAALIEGPANCASRSLQIALSGTTAHASSPDQGRSPMTALCELMPGLTALGCGGDLDADFSLVTITHASMGEREAGIAPGTAELWATLRTLTDARMGDLVARAEALVRDAAERSGLGVAIRYDDVFAHCVNDGEATAILRRALDEEGVPHDTSLLPTRASEDFGRFGAKARSAMFLLGSGEDHSGLHTPQYDFPDELIGLGARIFLRAIRKVLG</sequence>
<evidence type="ECO:0000256" key="1">
    <source>
        <dbReference type="ARBA" id="ARBA00022801"/>
    </source>
</evidence>
<feature type="binding site" evidence="2">
    <location>
        <position position="140"/>
    </location>
    <ligand>
        <name>Mn(2+)</name>
        <dbReference type="ChEBI" id="CHEBI:29035"/>
        <label>2</label>
    </ligand>
</feature>
<dbReference type="InterPro" id="IPR011650">
    <property type="entry name" value="Peptidase_M20_dimer"/>
</dbReference>
<evidence type="ECO:0000313" key="5">
    <source>
        <dbReference type="Proteomes" id="UP000000321"/>
    </source>
</evidence>
<dbReference type="RefSeq" id="WP_009210435.1">
    <property type="nucleotide sequence ID" value="NZ_BBWP01000002.1"/>
</dbReference>
<dbReference type="EMBL" id="AAPJ01000001">
    <property type="protein sequence ID" value="EAS51797.1"/>
    <property type="molecule type" value="Genomic_DNA"/>
</dbReference>
<dbReference type="Pfam" id="PF01546">
    <property type="entry name" value="Peptidase_M20"/>
    <property type="match status" value="1"/>
</dbReference>
<evidence type="ECO:0000313" key="4">
    <source>
        <dbReference type="EMBL" id="EAS51797.1"/>
    </source>
</evidence>
<feature type="domain" description="Peptidase M20 dimerisation" evidence="3">
    <location>
        <begin position="189"/>
        <end position="286"/>
    </location>
</feature>
<comment type="caution">
    <text evidence="4">The sequence shown here is derived from an EMBL/GenBank/DDBJ whole genome shotgun (WGS) entry which is preliminary data.</text>
</comment>
<dbReference type="AlphaFoldDB" id="Q1YLD4"/>
<dbReference type="SUPFAM" id="SSF53187">
    <property type="entry name" value="Zn-dependent exopeptidases"/>
    <property type="match status" value="1"/>
</dbReference>
<proteinExistence type="predicted"/>